<evidence type="ECO:0000313" key="4">
    <source>
        <dbReference type="Proteomes" id="UP000182902"/>
    </source>
</evidence>
<organism evidence="3 4">
    <name type="scientific">Pseudomonas salomonii</name>
    <dbReference type="NCBI Taxonomy" id="191391"/>
    <lineage>
        <taxon>Bacteria</taxon>
        <taxon>Pseudomonadati</taxon>
        <taxon>Pseudomonadota</taxon>
        <taxon>Gammaproteobacteria</taxon>
        <taxon>Pseudomonadales</taxon>
        <taxon>Pseudomonadaceae</taxon>
        <taxon>Pseudomonas</taxon>
    </lineage>
</organism>
<dbReference type="RefSeq" id="WP_069788498.1">
    <property type="nucleotide sequence ID" value="NZ_FNOX01000003.1"/>
</dbReference>
<sequence length="459" mass="52089">MYLAANVVKNGFFFTPDNVDRQYPGILTISNGGLISLEITANERAFTTFDERVIGRLIGQVEGGYLTLEQCEYRQSSLSLPGTASKSIISSQLALVGVGLSEPAKFSSFQFCINNLSEWLGKSAFKISIGSSFDEWSIKLQRPDPIEYELSDGTKFIIDIITRVPGGTKYPTMELYQQAYIEITPIESQNLDFFKSLSHRITRFLSFAIGKPVAIHSLKAKIDDPEVNEIHQWSEIYFQSLNNSVQKPLRSDEMLLSFSSISSRLGDLLSLWLREYENLGPALHHYFSVQDDTHAYIDSKFLSMAQALEAFHRRTSNIKKWSNEDYKRKIAPILAACPEVERTWLRERLNFGYELSFGERLHLLIDDIVEVFEGKNNADAIVQGTVRTRNYQAHYDLAGAKKAVKGAHLVSLILRLRVLFALRLLMHLGLTQQEAVELTKTPPLKLFLKSANFIERNNE</sequence>
<dbReference type="Pfam" id="PF18862">
    <property type="entry name" value="ApeA_NTD1"/>
    <property type="match status" value="1"/>
</dbReference>
<dbReference type="EMBL" id="FNOX01000003">
    <property type="protein sequence ID" value="SDY38192.1"/>
    <property type="molecule type" value="Genomic_DNA"/>
</dbReference>
<evidence type="ECO:0000313" key="3">
    <source>
        <dbReference type="EMBL" id="SDY38192.1"/>
    </source>
</evidence>
<proteinExistence type="predicted"/>
<evidence type="ECO:0000259" key="1">
    <source>
        <dbReference type="Pfam" id="PF18739"/>
    </source>
</evidence>
<dbReference type="InterPro" id="IPR041223">
    <property type="entry name" value="ApeA_NTD"/>
</dbReference>
<dbReference type="Pfam" id="PF18739">
    <property type="entry name" value="HEPN_Apea"/>
    <property type="match status" value="1"/>
</dbReference>
<feature type="domain" description="Apea-like HEPN" evidence="1">
    <location>
        <begin position="302"/>
        <end position="433"/>
    </location>
</feature>
<name>A0A1H3JE54_9PSED</name>
<protein>
    <submittedName>
        <fullName evidence="3">Uncharacterized protein</fullName>
    </submittedName>
</protein>
<dbReference type="InterPro" id="IPR041229">
    <property type="entry name" value="HEPN_Apea"/>
</dbReference>
<dbReference type="AlphaFoldDB" id="A0A1H3JE54"/>
<dbReference type="Proteomes" id="UP000182902">
    <property type="component" value="Unassembled WGS sequence"/>
</dbReference>
<evidence type="ECO:0000259" key="2">
    <source>
        <dbReference type="Pfam" id="PF18862"/>
    </source>
</evidence>
<gene>
    <name evidence="3" type="ORF">SAMN05216247_103555</name>
</gene>
<reference evidence="3 4" key="1">
    <citation type="submission" date="2016-10" db="EMBL/GenBank/DDBJ databases">
        <authorList>
            <person name="de Groot N.N."/>
        </authorList>
    </citation>
    <scope>NUCLEOTIDE SEQUENCE [LARGE SCALE GENOMIC DNA]</scope>
    <source>
        <strain evidence="3 4">ICMP 14252</strain>
    </source>
</reference>
<feature type="domain" description="ApeA N-terminal" evidence="2">
    <location>
        <begin position="10"/>
        <end position="272"/>
    </location>
</feature>
<accession>A0A1H3JE54</accession>